<reference evidence="3" key="1">
    <citation type="journal article" date="2021" name="Mol. Ecol. Resour.">
        <title>Apolygus lucorum genome provides insights into omnivorousness and mesophyll feeding.</title>
        <authorList>
            <person name="Liu Y."/>
            <person name="Liu H."/>
            <person name="Wang H."/>
            <person name="Huang T."/>
            <person name="Liu B."/>
            <person name="Yang B."/>
            <person name="Yin L."/>
            <person name="Li B."/>
            <person name="Zhang Y."/>
            <person name="Zhang S."/>
            <person name="Jiang F."/>
            <person name="Zhang X."/>
            <person name="Ren Y."/>
            <person name="Wang B."/>
            <person name="Wang S."/>
            <person name="Lu Y."/>
            <person name="Wu K."/>
            <person name="Fan W."/>
            <person name="Wang G."/>
        </authorList>
    </citation>
    <scope>NUCLEOTIDE SEQUENCE</scope>
    <source>
        <strain evidence="3">12Hb</strain>
    </source>
</reference>
<feature type="chain" id="PRO_5035814028" evidence="2">
    <location>
        <begin position="19"/>
        <end position="149"/>
    </location>
</feature>
<feature type="signal peptide" evidence="2">
    <location>
        <begin position="1"/>
        <end position="18"/>
    </location>
</feature>
<evidence type="ECO:0000313" key="4">
    <source>
        <dbReference type="Proteomes" id="UP000466442"/>
    </source>
</evidence>
<feature type="region of interest" description="Disordered" evidence="1">
    <location>
        <begin position="24"/>
        <end position="51"/>
    </location>
</feature>
<keyword evidence="4" id="KW-1185">Reference proteome</keyword>
<gene>
    <name evidence="3" type="ORF">GE061_010399</name>
</gene>
<proteinExistence type="predicted"/>
<sequence>MVKRTAVLVVCFVGAALAEEAATPAAAEQPAAATEKQSEQPAPKPAQPSKVSKAIAKIVSKAKELITKITNWFAPVSSGTSRAAPNMAEKKKQTLAKIDAMKASLQAKDKSIVVPASPASKRAAALALKAAIAGVLKELEVLRNEISKK</sequence>
<evidence type="ECO:0000256" key="2">
    <source>
        <dbReference type="SAM" id="SignalP"/>
    </source>
</evidence>
<accession>A0A8S9Y393</accession>
<dbReference type="Proteomes" id="UP000466442">
    <property type="component" value="Unassembled WGS sequence"/>
</dbReference>
<evidence type="ECO:0000256" key="1">
    <source>
        <dbReference type="SAM" id="MobiDB-lite"/>
    </source>
</evidence>
<feature type="compositionally biased region" description="Low complexity" evidence="1">
    <location>
        <begin position="24"/>
        <end position="35"/>
    </location>
</feature>
<keyword evidence="2" id="KW-0732">Signal</keyword>
<organism evidence="3 4">
    <name type="scientific">Apolygus lucorum</name>
    <name type="common">Small green plant bug</name>
    <name type="synonym">Lygocoris lucorum</name>
    <dbReference type="NCBI Taxonomy" id="248454"/>
    <lineage>
        <taxon>Eukaryota</taxon>
        <taxon>Metazoa</taxon>
        <taxon>Ecdysozoa</taxon>
        <taxon>Arthropoda</taxon>
        <taxon>Hexapoda</taxon>
        <taxon>Insecta</taxon>
        <taxon>Pterygota</taxon>
        <taxon>Neoptera</taxon>
        <taxon>Paraneoptera</taxon>
        <taxon>Hemiptera</taxon>
        <taxon>Heteroptera</taxon>
        <taxon>Panheteroptera</taxon>
        <taxon>Cimicomorpha</taxon>
        <taxon>Miridae</taxon>
        <taxon>Mirini</taxon>
        <taxon>Apolygus</taxon>
    </lineage>
</organism>
<comment type="caution">
    <text evidence="3">The sequence shown here is derived from an EMBL/GenBank/DDBJ whole genome shotgun (WGS) entry which is preliminary data.</text>
</comment>
<name>A0A8S9Y393_APOLU</name>
<evidence type="ECO:0000313" key="3">
    <source>
        <dbReference type="EMBL" id="KAF6215643.1"/>
    </source>
</evidence>
<dbReference type="AlphaFoldDB" id="A0A8S9Y393"/>
<dbReference type="EMBL" id="WIXP02000002">
    <property type="protein sequence ID" value="KAF6215643.1"/>
    <property type="molecule type" value="Genomic_DNA"/>
</dbReference>
<protein>
    <submittedName>
        <fullName evidence="3">Uncharacterized protein</fullName>
    </submittedName>
</protein>